<gene>
    <name evidence="1" type="ORF">JCM19296_1573</name>
    <name evidence="2" type="ORF">JCM19314_3504</name>
</gene>
<evidence type="ECO:0000313" key="2">
    <source>
        <dbReference type="EMBL" id="GAK99459.1"/>
    </source>
</evidence>
<organism evidence="1 3">
    <name type="scientific">Nonlabens ulvanivorans</name>
    <name type="common">Persicivirga ulvanivorans</name>
    <dbReference type="NCBI Taxonomy" id="906888"/>
    <lineage>
        <taxon>Bacteria</taxon>
        <taxon>Pseudomonadati</taxon>
        <taxon>Bacteroidota</taxon>
        <taxon>Flavobacteriia</taxon>
        <taxon>Flavobacteriales</taxon>
        <taxon>Flavobacteriaceae</taxon>
        <taxon>Nonlabens</taxon>
    </lineage>
</organism>
<sequence>MKQKISKDIERQIRNSDILKNADERLLIELTRIFVLSNSMGWTVVYDGKSVENATEITEFKD</sequence>
<dbReference type="Proteomes" id="UP000029226">
    <property type="component" value="Unassembled WGS sequence"/>
</dbReference>
<dbReference type="AlphaFoldDB" id="A0A081DAN0"/>
<accession>A0A081DAN0</accession>
<dbReference type="EMBL" id="BBLG01000003">
    <property type="protein sequence ID" value="GAK75976.1"/>
    <property type="molecule type" value="Genomic_DNA"/>
</dbReference>
<dbReference type="EMBL" id="BBMM01000002">
    <property type="protein sequence ID" value="GAK99459.1"/>
    <property type="molecule type" value="Genomic_DNA"/>
</dbReference>
<protein>
    <submittedName>
        <fullName evidence="1">Uncharacterized protein</fullName>
    </submittedName>
</protein>
<evidence type="ECO:0000313" key="4">
    <source>
        <dbReference type="Proteomes" id="UP000029226"/>
    </source>
</evidence>
<reference evidence="3 4" key="1">
    <citation type="journal article" date="2014" name="Genome Announc.">
        <title>Draft Genome Sequences of Marine Flavobacterium Nonlabens Strains NR17, NR24, NR27, NR32, NR33, and Ara13.</title>
        <authorList>
            <person name="Nakanishi M."/>
            <person name="Meirelles P."/>
            <person name="Suzuki R."/>
            <person name="Takatani N."/>
            <person name="Mino S."/>
            <person name="Suda W."/>
            <person name="Oshima K."/>
            <person name="Hattori M."/>
            <person name="Ohkuma M."/>
            <person name="Hosokawa M."/>
            <person name="Miyashita K."/>
            <person name="Thompson F.L."/>
            <person name="Niwa A."/>
            <person name="Sawabe T."/>
            <person name="Sawabe T."/>
        </authorList>
    </citation>
    <scope>NUCLEOTIDE SEQUENCE [LARGE SCALE GENOMIC DNA]</scope>
    <source>
        <strain evidence="1">JCM 19296</strain>
        <strain evidence="2">JCM 19314</strain>
        <strain evidence="3">JCM19296</strain>
        <strain evidence="4">JCM19314</strain>
    </source>
</reference>
<comment type="caution">
    <text evidence="1">The sequence shown here is derived from an EMBL/GenBank/DDBJ whole genome shotgun (WGS) entry which is preliminary data.</text>
</comment>
<dbReference type="Proteomes" id="UP000028980">
    <property type="component" value="Unassembled WGS sequence"/>
</dbReference>
<proteinExistence type="predicted"/>
<evidence type="ECO:0000313" key="3">
    <source>
        <dbReference type="Proteomes" id="UP000028980"/>
    </source>
</evidence>
<name>A0A081DAN0_NONUL</name>
<evidence type="ECO:0000313" key="1">
    <source>
        <dbReference type="EMBL" id="GAK75976.1"/>
    </source>
</evidence>